<comment type="caution">
    <text evidence="1">The sequence shown here is derived from an EMBL/GenBank/DDBJ whole genome shotgun (WGS) entry which is preliminary data.</text>
</comment>
<dbReference type="STRING" id="762968.HMPREF9441_03819"/>
<reference evidence="1 2" key="1">
    <citation type="submission" date="2011-03" db="EMBL/GenBank/DDBJ databases">
        <authorList>
            <person name="Weinstock G."/>
            <person name="Sodergren E."/>
            <person name="Clifton S."/>
            <person name="Fulton L."/>
            <person name="Fulton B."/>
            <person name="Courtney L."/>
            <person name="Fronick C."/>
            <person name="Harrison M."/>
            <person name="Strong C."/>
            <person name="Farmer C."/>
            <person name="Delahaunty K."/>
            <person name="Markovic C."/>
            <person name="Hall O."/>
            <person name="Minx P."/>
            <person name="Tomlinson C."/>
            <person name="Mitreva M."/>
            <person name="Hou S."/>
            <person name="Chen J."/>
            <person name="Wollam A."/>
            <person name="Pepin K.H."/>
            <person name="Johnson M."/>
            <person name="Bhonagiri V."/>
            <person name="Zhang X."/>
            <person name="Suruliraj S."/>
            <person name="Warren W."/>
            <person name="Chinwalla A."/>
            <person name="Mardis E.R."/>
            <person name="Wilson R.K."/>
        </authorList>
    </citation>
    <scope>NUCLEOTIDE SEQUENCE [LARGE SCALE GENOMIC DNA]</scope>
    <source>
        <strain evidence="1 2">YIT 11840</strain>
    </source>
</reference>
<name>G5SWP6_9BACT</name>
<dbReference type="Proteomes" id="UP000003598">
    <property type="component" value="Unassembled WGS sequence"/>
</dbReference>
<dbReference type="HOGENOM" id="CLU_2370260_0_0_10"/>
<gene>
    <name evidence="1" type="ORF">HMPREF9441_03819</name>
</gene>
<protein>
    <submittedName>
        <fullName evidence="1">Uncharacterized protein</fullName>
    </submittedName>
</protein>
<sequence>MLKRAVFPLFEGLTLSKSEKPYVRQTAPYAYTRSGHLRRTGFPSVQKGSRIRGTSGQNVTGYLSQDSRISISVRPRAEITHSRKGYFDILTKMGS</sequence>
<dbReference type="AlphaFoldDB" id="G5SWP6"/>
<evidence type="ECO:0000313" key="2">
    <source>
        <dbReference type="Proteomes" id="UP000003598"/>
    </source>
</evidence>
<dbReference type="EMBL" id="AFFY01000098">
    <property type="protein sequence ID" value="EHG98277.1"/>
    <property type="molecule type" value="Genomic_DNA"/>
</dbReference>
<accession>G5SWP6</accession>
<evidence type="ECO:0000313" key="1">
    <source>
        <dbReference type="EMBL" id="EHG98277.1"/>
    </source>
</evidence>
<organism evidence="1 2">
    <name type="scientific">Paraprevotella clara YIT 11840</name>
    <dbReference type="NCBI Taxonomy" id="762968"/>
    <lineage>
        <taxon>Bacteria</taxon>
        <taxon>Pseudomonadati</taxon>
        <taxon>Bacteroidota</taxon>
        <taxon>Bacteroidia</taxon>
        <taxon>Bacteroidales</taxon>
        <taxon>Prevotellaceae</taxon>
        <taxon>Paraprevotella</taxon>
    </lineage>
</organism>
<keyword evidence="2" id="KW-1185">Reference proteome</keyword>
<proteinExistence type="predicted"/>